<evidence type="ECO:0000256" key="5">
    <source>
        <dbReference type="SAM" id="MobiDB-lite"/>
    </source>
</evidence>
<evidence type="ECO:0000313" key="9">
    <source>
        <dbReference type="Proteomes" id="UP001365542"/>
    </source>
</evidence>
<dbReference type="EMBL" id="JAVHJO010000013">
    <property type="protein sequence ID" value="KAK6530391.1"/>
    <property type="molecule type" value="Genomic_DNA"/>
</dbReference>
<organism evidence="8 9">
    <name type="scientific">Orbilia ellipsospora</name>
    <dbReference type="NCBI Taxonomy" id="2528407"/>
    <lineage>
        <taxon>Eukaryota</taxon>
        <taxon>Fungi</taxon>
        <taxon>Dikarya</taxon>
        <taxon>Ascomycota</taxon>
        <taxon>Pezizomycotina</taxon>
        <taxon>Orbiliomycetes</taxon>
        <taxon>Orbiliales</taxon>
        <taxon>Orbiliaceae</taxon>
        <taxon>Orbilia</taxon>
    </lineage>
</organism>
<evidence type="ECO:0000256" key="6">
    <source>
        <dbReference type="SAM" id="Phobius"/>
    </source>
</evidence>
<protein>
    <recommendedName>
        <fullName evidence="10">Mid2 domain-containing protein</fullName>
    </recommendedName>
</protein>
<gene>
    <name evidence="8" type="ORF">TWF694_003746</name>
</gene>
<feature type="region of interest" description="Disordered" evidence="5">
    <location>
        <begin position="173"/>
        <end position="227"/>
    </location>
</feature>
<feature type="signal peptide" evidence="7">
    <location>
        <begin position="1"/>
        <end position="29"/>
    </location>
</feature>
<feature type="transmembrane region" description="Helical" evidence="6">
    <location>
        <begin position="239"/>
        <end position="262"/>
    </location>
</feature>
<dbReference type="GO" id="GO:0016020">
    <property type="term" value="C:membrane"/>
    <property type="evidence" value="ECO:0007669"/>
    <property type="project" value="UniProtKB-SubCell"/>
</dbReference>
<name>A0AAV9X1B6_9PEZI</name>
<feature type="compositionally biased region" description="Polar residues" evidence="5">
    <location>
        <begin position="185"/>
        <end position="227"/>
    </location>
</feature>
<evidence type="ECO:0000256" key="1">
    <source>
        <dbReference type="ARBA" id="ARBA00004167"/>
    </source>
</evidence>
<keyword evidence="7" id="KW-0732">Signal</keyword>
<keyword evidence="9" id="KW-1185">Reference proteome</keyword>
<evidence type="ECO:0000256" key="3">
    <source>
        <dbReference type="ARBA" id="ARBA00022989"/>
    </source>
</evidence>
<evidence type="ECO:0008006" key="10">
    <source>
        <dbReference type="Google" id="ProtNLM"/>
    </source>
</evidence>
<keyword evidence="4 6" id="KW-0472">Membrane</keyword>
<dbReference type="PANTHER" id="PTHR15549:SF30">
    <property type="entry name" value="MID2 DOMAIN-CONTAINING PROTEIN"/>
    <property type="match status" value="1"/>
</dbReference>
<evidence type="ECO:0000256" key="7">
    <source>
        <dbReference type="SAM" id="SignalP"/>
    </source>
</evidence>
<keyword evidence="2 6" id="KW-0812">Transmembrane</keyword>
<proteinExistence type="predicted"/>
<dbReference type="GO" id="GO:0071944">
    <property type="term" value="C:cell periphery"/>
    <property type="evidence" value="ECO:0007669"/>
    <property type="project" value="UniProtKB-ARBA"/>
</dbReference>
<evidence type="ECO:0000256" key="4">
    <source>
        <dbReference type="ARBA" id="ARBA00023136"/>
    </source>
</evidence>
<accession>A0AAV9X1B6</accession>
<evidence type="ECO:0000256" key="2">
    <source>
        <dbReference type="ARBA" id="ARBA00022692"/>
    </source>
</evidence>
<feature type="chain" id="PRO_5043709923" description="Mid2 domain-containing protein" evidence="7">
    <location>
        <begin position="30"/>
        <end position="335"/>
    </location>
</feature>
<dbReference type="Proteomes" id="UP001365542">
    <property type="component" value="Unassembled WGS sequence"/>
</dbReference>
<sequence>MACNTAPLLFSSVLYFGLLAIQFLQVAFADPKPVCYFPDGTLRDSLDYVPCNNIQGQYSMCCATANRGGIDTCLPSGLCAGPVIQDKNTQPLWRESCSDPTWKSPKCVKICMFGNWLKHDAPLTLCPDGSLCCGNGNFTCCEKLEGVVLPATVGESSPSTTTTSTSILSSKTAVSHTSVTRDQKATTSNSSSRIETSKTQPTDSTSVVSATSPGQSKTGDFSSATSNSGPRLISTGLKIAIIVGGIALVLVLCAAIVVLAVYCHRKRRKKPKVYQKNTQGPVELENVLNVGVVNPNMRRPKSLTRTLYGGEMPTNHNTPYVDEGRRHHDEMYEMM</sequence>
<keyword evidence="3 6" id="KW-1133">Transmembrane helix</keyword>
<reference evidence="8 9" key="1">
    <citation type="submission" date="2019-10" db="EMBL/GenBank/DDBJ databases">
        <authorList>
            <person name="Palmer J.M."/>
        </authorList>
    </citation>
    <scope>NUCLEOTIDE SEQUENCE [LARGE SCALE GENOMIC DNA]</scope>
    <source>
        <strain evidence="8 9">TWF694</strain>
    </source>
</reference>
<evidence type="ECO:0000313" key="8">
    <source>
        <dbReference type="EMBL" id="KAK6530391.1"/>
    </source>
</evidence>
<dbReference type="InterPro" id="IPR051694">
    <property type="entry name" value="Immunoregulatory_rcpt-like"/>
</dbReference>
<dbReference type="AlphaFoldDB" id="A0AAV9X1B6"/>
<comment type="subcellular location">
    <subcellularLocation>
        <location evidence="1">Membrane</location>
        <topology evidence="1">Single-pass membrane protein</topology>
    </subcellularLocation>
</comment>
<comment type="caution">
    <text evidence="8">The sequence shown here is derived from an EMBL/GenBank/DDBJ whole genome shotgun (WGS) entry which is preliminary data.</text>
</comment>
<dbReference type="PANTHER" id="PTHR15549">
    <property type="entry name" value="PAIRED IMMUNOGLOBULIN-LIKE TYPE 2 RECEPTOR"/>
    <property type="match status" value="1"/>
</dbReference>